<keyword evidence="9 19" id="KW-0285">Flavoprotein</keyword>
<evidence type="ECO:0000313" key="22">
    <source>
        <dbReference type="EMBL" id="MFD2206343.1"/>
    </source>
</evidence>
<reference evidence="23" key="1">
    <citation type="journal article" date="2019" name="Int. J. Syst. Evol. Microbiol.">
        <title>The Global Catalogue of Microorganisms (GCM) 10K type strain sequencing project: providing services to taxonomists for standard genome sequencing and annotation.</title>
        <authorList>
            <consortium name="The Broad Institute Genomics Platform"/>
            <consortium name="The Broad Institute Genome Sequencing Center for Infectious Disease"/>
            <person name="Wu L."/>
            <person name="Ma J."/>
        </authorList>
    </citation>
    <scope>NUCLEOTIDE SEQUENCE [LARGE SCALE GENOMIC DNA]</scope>
    <source>
        <strain evidence="23">CGMCC 4.7192</strain>
    </source>
</reference>
<evidence type="ECO:0000256" key="3">
    <source>
        <dbReference type="ARBA" id="ARBA00004496"/>
    </source>
</evidence>
<evidence type="ECO:0000256" key="10">
    <source>
        <dbReference type="ARBA" id="ARBA00022827"/>
    </source>
</evidence>
<evidence type="ECO:0000256" key="13">
    <source>
        <dbReference type="ARBA" id="ARBA00022984"/>
    </source>
</evidence>
<sequence length="317" mass="34465">MIENSLPENHLIHRLPTVRGSYKADARLGKITWFRVGGPTDVLFTPADQDDLVHFIKNKPADVPVMVIGVGSNLLVRDGGVTGVVIRLGPAFSKVESDGSQIIAGAAALDVKVAKTALKSSLTGLEFLCGVPGTIGGALRMNAGAYGRETKDVLLWTEVMDPEGNMHKFTPDQLGYSYRHCNLDSDWIFLSACFQGETGVEEDIATRMKEIQDARGSTQPIKSRTGGSTFKNPEGNKAWQLIDKAGCRGHQIGDAQVSEQHCNFLINTDKASASDLETLGEDVRQRVKNTSGIDLHWEIKRIGAPLNAKNTIRNKNL</sequence>
<evidence type="ECO:0000259" key="21">
    <source>
        <dbReference type="PROSITE" id="PS51387"/>
    </source>
</evidence>
<evidence type="ECO:0000256" key="5">
    <source>
        <dbReference type="ARBA" id="ARBA00012518"/>
    </source>
</evidence>
<comment type="catalytic activity">
    <reaction evidence="18 19">
        <text>UDP-N-acetyl-alpha-D-muramate + NADP(+) = UDP-N-acetyl-3-O-(1-carboxyvinyl)-alpha-D-glucosamine + NADPH + H(+)</text>
        <dbReference type="Rhea" id="RHEA:12248"/>
        <dbReference type="ChEBI" id="CHEBI:15378"/>
        <dbReference type="ChEBI" id="CHEBI:57783"/>
        <dbReference type="ChEBI" id="CHEBI:58349"/>
        <dbReference type="ChEBI" id="CHEBI:68483"/>
        <dbReference type="ChEBI" id="CHEBI:70757"/>
        <dbReference type="EC" id="1.3.1.98"/>
    </reaction>
</comment>
<comment type="pathway">
    <text evidence="4 19">Cell wall biogenesis; peptidoglycan biosynthesis.</text>
</comment>
<evidence type="ECO:0000256" key="2">
    <source>
        <dbReference type="ARBA" id="ARBA00003921"/>
    </source>
</evidence>
<dbReference type="InterPro" id="IPR003170">
    <property type="entry name" value="MurB"/>
</dbReference>
<dbReference type="Proteomes" id="UP001597294">
    <property type="component" value="Unassembled WGS sequence"/>
</dbReference>
<feature type="active site" description="Proton donor" evidence="19">
    <location>
        <position position="228"/>
    </location>
</feature>
<evidence type="ECO:0000256" key="4">
    <source>
        <dbReference type="ARBA" id="ARBA00004752"/>
    </source>
</evidence>
<dbReference type="InterPro" id="IPR016167">
    <property type="entry name" value="FAD-bd_PCMH_sub1"/>
</dbReference>
<comment type="similarity">
    <text evidence="19">Belongs to the MurB family.</text>
</comment>
<evidence type="ECO:0000256" key="12">
    <source>
        <dbReference type="ARBA" id="ARBA00022960"/>
    </source>
</evidence>
<dbReference type="Pfam" id="PF02873">
    <property type="entry name" value="MurB_C"/>
    <property type="match status" value="1"/>
</dbReference>
<keyword evidence="14 19" id="KW-0560">Oxidoreductase</keyword>
<dbReference type="InterPro" id="IPR036635">
    <property type="entry name" value="MurB_C_sf"/>
</dbReference>
<comment type="subcellular location">
    <subcellularLocation>
        <location evidence="3 19">Cytoplasm</location>
    </subcellularLocation>
</comment>
<evidence type="ECO:0000313" key="23">
    <source>
        <dbReference type="Proteomes" id="UP001597294"/>
    </source>
</evidence>
<feature type="region of interest" description="Disordered" evidence="20">
    <location>
        <begin position="212"/>
        <end position="235"/>
    </location>
</feature>
<dbReference type="Gene3D" id="3.90.78.10">
    <property type="entry name" value="UDP-N-acetylenolpyruvoylglucosamine reductase, C-terminal domain"/>
    <property type="match status" value="1"/>
</dbReference>
<dbReference type="NCBIfam" id="NF010480">
    <property type="entry name" value="PRK13905.1"/>
    <property type="match status" value="1"/>
</dbReference>
<dbReference type="InterPro" id="IPR016166">
    <property type="entry name" value="FAD-bd_PCMH"/>
</dbReference>
<accession>A0ABW5BNA3</accession>
<dbReference type="InterPro" id="IPR016169">
    <property type="entry name" value="FAD-bd_PCMH_sub2"/>
</dbReference>
<keyword evidence="11 19" id="KW-0521">NADP</keyword>
<evidence type="ECO:0000256" key="18">
    <source>
        <dbReference type="ARBA" id="ARBA00048914"/>
    </source>
</evidence>
<dbReference type="SUPFAM" id="SSF56194">
    <property type="entry name" value="Uridine diphospho-N-Acetylenolpyruvylglucosamine reductase, MurB, C-terminal domain"/>
    <property type="match status" value="1"/>
</dbReference>
<comment type="function">
    <text evidence="2 19">Cell wall formation.</text>
</comment>
<keyword evidence="12 19" id="KW-0133">Cell shape</keyword>
<dbReference type="HAMAP" id="MF_00037">
    <property type="entry name" value="MurB"/>
    <property type="match status" value="1"/>
</dbReference>
<evidence type="ECO:0000256" key="20">
    <source>
        <dbReference type="SAM" id="MobiDB-lite"/>
    </source>
</evidence>
<dbReference type="PANTHER" id="PTHR21071:SF4">
    <property type="entry name" value="UDP-N-ACETYLENOLPYRUVOYLGLUCOSAMINE REDUCTASE"/>
    <property type="match status" value="1"/>
</dbReference>
<dbReference type="InterPro" id="IPR011601">
    <property type="entry name" value="MurB_C"/>
</dbReference>
<keyword evidence="8 19" id="KW-0132">Cell division</keyword>
<keyword evidence="7 19" id="KW-0963">Cytoplasm</keyword>
<dbReference type="PROSITE" id="PS51387">
    <property type="entry name" value="FAD_PCMH"/>
    <property type="match status" value="1"/>
</dbReference>
<keyword evidence="13 19" id="KW-0573">Peptidoglycan synthesis</keyword>
<evidence type="ECO:0000256" key="9">
    <source>
        <dbReference type="ARBA" id="ARBA00022630"/>
    </source>
</evidence>
<feature type="active site" evidence="19">
    <location>
        <position position="298"/>
    </location>
</feature>
<dbReference type="GO" id="GO:0008762">
    <property type="term" value="F:UDP-N-acetylmuramate dehydrogenase activity"/>
    <property type="evidence" value="ECO:0007669"/>
    <property type="project" value="UniProtKB-EC"/>
</dbReference>
<dbReference type="EMBL" id="JBHUII010000004">
    <property type="protein sequence ID" value="MFD2206343.1"/>
    <property type="molecule type" value="Genomic_DNA"/>
</dbReference>
<dbReference type="RefSeq" id="WP_380251829.1">
    <property type="nucleotide sequence ID" value="NZ_JBHUII010000004.1"/>
</dbReference>
<evidence type="ECO:0000256" key="8">
    <source>
        <dbReference type="ARBA" id="ARBA00022618"/>
    </source>
</evidence>
<feature type="active site" evidence="19">
    <location>
        <position position="179"/>
    </location>
</feature>
<evidence type="ECO:0000256" key="7">
    <source>
        <dbReference type="ARBA" id="ARBA00022490"/>
    </source>
</evidence>
<dbReference type="PANTHER" id="PTHR21071">
    <property type="entry name" value="UDP-N-ACETYLENOLPYRUVOYLGLUCOSAMINE REDUCTASE"/>
    <property type="match status" value="1"/>
</dbReference>
<protein>
    <recommendedName>
        <fullName evidence="6 19">UDP-N-acetylenolpyruvoylglucosamine reductase</fullName>
        <ecNumber evidence="5 19">1.3.1.98</ecNumber>
    </recommendedName>
    <alternativeName>
        <fullName evidence="17 19">UDP-N-acetylmuramate dehydrogenase</fullName>
    </alternativeName>
</protein>
<dbReference type="InterPro" id="IPR006094">
    <property type="entry name" value="Oxid_FAD_bind_N"/>
</dbReference>
<comment type="caution">
    <text evidence="22">The sequence shown here is derived from an EMBL/GenBank/DDBJ whole genome shotgun (WGS) entry which is preliminary data.</text>
</comment>
<proteinExistence type="inferred from homology"/>
<dbReference type="Pfam" id="PF01565">
    <property type="entry name" value="FAD_binding_4"/>
    <property type="match status" value="1"/>
</dbReference>
<evidence type="ECO:0000256" key="11">
    <source>
        <dbReference type="ARBA" id="ARBA00022857"/>
    </source>
</evidence>
<evidence type="ECO:0000256" key="17">
    <source>
        <dbReference type="ARBA" id="ARBA00031026"/>
    </source>
</evidence>
<evidence type="ECO:0000256" key="16">
    <source>
        <dbReference type="ARBA" id="ARBA00023316"/>
    </source>
</evidence>
<evidence type="ECO:0000256" key="6">
    <source>
        <dbReference type="ARBA" id="ARBA00015188"/>
    </source>
</evidence>
<evidence type="ECO:0000256" key="19">
    <source>
        <dbReference type="HAMAP-Rule" id="MF_00037"/>
    </source>
</evidence>
<keyword evidence="10 19" id="KW-0274">FAD</keyword>
<keyword evidence="16 19" id="KW-0961">Cell wall biogenesis/degradation</keyword>
<comment type="cofactor">
    <cofactor evidence="1 19">
        <name>FAD</name>
        <dbReference type="ChEBI" id="CHEBI:57692"/>
    </cofactor>
</comment>
<keyword evidence="15 19" id="KW-0131">Cell cycle</keyword>
<dbReference type="EC" id="1.3.1.98" evidence="5 19"/>
<dbReference type="SUPFAM" id="SSF56176">
    <property type="entry name" value="FAD-binding/transporter-associated domain-like"/>
    <property type="match status" value="1"/>
</dbReference>
<organism evidence="22 23">
    <name type="scientific">Kiloniella antarctica</name>
    <dbReference type="NCBI Taxonomy" id="1550907"/>
    <lineage>
        <taxon>Bacteria</taxon>
        <taxon>Pseudomonadati</taxon>
        <taxon>Pseudomonadota</taxon>
        <taxon>Alphaproteobacteria</taxon>
        <taxon>Rhodospirillales</taxon>
        <taxon>Kiloniellaceae</taxon>
        <taxon>Kiloniella</taxon>
    </lineage>
</organism>
<evidence type="ECO:0000256" key="14">
    <source>
        <dbReference type="ARBA" id="ARBA00023002"/>
    </source>
</evidence>
<dbReference type="NCBIfam" id="TIGR00179">
    <property type="entry name" value="murB"/>
    <property type="match status" value="1"/>
</dbReference>
<dbReference type="Gene3D" id="3.30.43.10">
    <property type="entry name" value="Uridine Diphospho-n-acetylenolpyruvylglucosamine Reductase, domain 2"/>
    <property type="match status" value="1"/>
</dbReference>
<keyword evidence="23" id="KW-1185">Reference proteome</keyword>
<dbReference type="InterPro" id="IPR036318">
    <property type="entry name" value="FAD-bd_PCMH-like_sf"/>
</dbReference>
<evidence type="ECO:0000256" key="1">
    <source>
        <dbReference type="ARBA" id="ARBA00001974"/>
    </source>
</evidence>
<gene>
    <name evidence="19 22" type="primary">murB</name>
    <name evidence="22" type="ORF">ACFSKO_11990</name>
</gene>
<feature type="domain" description="FAD-binding PCMH-type" evidence="21">
    <location>
        <begin position="35"/>
        <end position="214"/>
    </location>
</feature>
<dbReference type="Gene3D" id="3.30.465.10">
    <property type="match status" value="1"/>
</dbReference>
<evidence type="ECO:0000256" key="15">
    <source>
        <dbReference type="ARBA" id="ARBA00023306"/>
    </source>
</evidence>
<feature type="compositionally biased region" description="Polar residues" evidence="20">
    <location>
        <begin position="215"/>
        <end position="231"/>
    </location>
</feature>
<name>A0ABW5BNA3_9PROT</name>